<evidence type="ECO:0000313" key="5">
    <source>
        <dbReference type="Proteomes" id="UP000254040"/>
    </source>
</evidence>
<keyword evidence="4" id="KW-1185">Reference proteome</keyword>
<evidence type="ECO:0000313" key="2">
    <source>
        <dbReference type="EMBL" id="KTD30925.1"/>
    </source>
</evidence>
<sequence length="69" mass="7466">MRKLSTGVLCILALSAHANVIQYFAGISYNNPSELFKIKNESLILGGTGFYSDALSTAKCNSGYKMNND</sequence>
<feature type="chain" id="PRO_5016638867" evidence="1">
    <location>
        <begin position="19"/>
        <end position="69"/>
    </location>
</feature>
<dbReference type="Proteomes" id="UP000254040">
    <property type="component" value="Unassembled WGS sequence"/>
</dbReference>
<feature type="signal peptide" evidence="1">
    <location>
        <begin position="1"/>
        <end position="18"/>
    </location>
</feature>
<reference evidence="3 5" key="2">
    <citation type="submission" date="2018-06" db="EMBL/GenBank/DDBJ databases">
        <authorList>
            <consortium name="Pathogen Informatics"/>
            <person name="Doyle S."/>
        </authorList>
    </citation>
    <scope>NUCLEOTIDE SEQUENCE [LARGE SCALE GENOMIC DNA]</scope>
    <source>
        <strain evidence="3 5">NCTC12239</strain>
    </source>
</reference>
<organism evidence="3 5">
    <name type="scientific">Legionella moravica</name>
    <dbReference type="NCBI Taxonomy" id="39962"/>
    <lineage>
        <taxon>Bacteria</taxon>
        <taxon>Pseudomonadati</taxon>
        <taxon>Pseudomonadota</taxon>
        <taxon>Gammaproteobacteria</taxon>
        <taxon>Legionellales</taxon>
        <taxon>Legionellaceae</taxon>
        <taxon>Legionella</taxon>
    </lineage>
</organism>
<proteinExistence type="predicted"/>
<gene>
    <name evidence="2" type="ORF">Lmor_3032</name>
    <name evidence="3" type="ORF">NCTC12239_02447</name>
</gene>
<dbReference type="STRING" id="39962.Lmor_3032"/>
<dbReference type="EMBL" id="UGOG01000001">
    <property type="protein sequence ID" value="STX63502.1"/>
    <property type="molecule type" value="Genomic_DNA"/>
</dbReference>
<dbReference type="AlphaFoldDB" id="A0A378K1B2"/>
<evidence type="ECO:0000313" key="3">
    <source>
        <dbReference type="EMBL" id="STX63502.1"/>
    </source>
</evidence>
<protein>
    <submittedName>
        <fullName evidence="3">Outer membrane protein</fullName>
    </submittedName>
</protein>
<dbReference type="Proteomes" id="UP000054985">
    <property type="component" value="Unassembled WGS sequence"/>
</dbReference>
<dbReference type="RefSeq" id="WP_028384757.1">
    <property type="nucleotide sequence ID" value="NZ_CAAAJG010000028.1"/>
</dbReference>
<accession>A0A378K1B2</accession>
<dbReference type="EMBL" id="LNYN01000042">
    <property type="protein sequence ID" value="KTD30925.1"/>
    <property type="molecule type" value="Genomic_DNA"/>
</dbReference>
<name>A0A378K1B2_9GAMM</name>
<evidence type="ECO:0000256" key="1">
    <source>
        <dbReference type="SAM" id="SignalP"/>
    </source>
</evidence>
<reference evidence="2 4" key="1">
    <citation type="submission" date="2015-11" db="EMBL/GenBank/DDBJ databases">
        <title>Genomic analysis of 38 Legionella species identifies large and diverse effector repertoires.</title>
        <authorList>
            <person name="Burstein D."/>
            <person name="Amaro F."/>
            <person name="Zusman T."/>
            <person name="Lifshitz Z."/>
            <person name="Cohen O."/>
            <person name="Gilbert J.A."/>
            <person name="Pupko T."/>
            <person name="Shuman H.A."/>
            <person name="Segal G."/>
        </authorList>
    </citation>
    <scope>NUCLEOTIDE SEQUENCE [LARGE SCALE GENOMIC DNA]</scope>
    <source>
        <strain evidence="2 4">ATCC 43877</strain>
    </source>
</reference>
<evidence type="ECO:0000313" key="4">
    <source>
        <dbReference type="Proteomes" id="UP000054985"/>
    </source>
</evidence>
<keyword evidence="1" id="KW-0732">Signal</keyword>